<evidence type="ECO:0000313" key="2">
    <source>
        <dbReference type="EMBL" id="QAT86416.1"/>
    </source>
</evidence>
<gene>
    <name evidence="2" type="ORF">EJ065_4874</name>
</gene>
<keyword evidence="1" id="KW-1133">Transmembrane helix</keyword>
<evidence type="ECO:0000313" key="3">
    <source>
        <dbReference type="Proteomes" id="UP000288758"/>
    </source>
</evidence>
<accession>A0A410RX49</accession>
<dbReference type="Proteomes" id="UP000288758">
    <property type="component" value="Chromosome"/>
</dbReference>
<evidence type="ECO:0000256" key="1">
    <source>
        <dbReference type="SAM" id="Phobius"/>
    </source>
</evidence>
<protein>
    <submittedName>
        <fullName evidence="2">Uncharacterized protein</fullName>
    </submittedName>
</protein>
<organism evidence="2 3">
    <name type="scientific">Corallococcus coralloides</name>
    <name type="common">Myxococcus coralloides</name>
    <dbReference type="NCBI Taxonomy" id="184914"/>
    <lineage>
        <taxon>Bacteria</taxon>
        <taxon>Pseudomonadati</taxon>
        <taxon>Myxococcota</taxon>
        <taxon>Myxococcia</taxon>
        <taxon>Myxococcales</taxon>
        <taxon>Cystobacterineae</taxon>
        <taxon>Myxococcaceae</taxon>
        <taxon>Corallococcus</taxon>
    </lineage>
</organism>
<keyword evidence="1" id="KW-0812">Transmembrane</keyword>
<reference evidence="2 3" key="1">
    <citation type="submission" date="2018-12" db="EMBL/GenBank/DDBJ databases">
        <title>Complete Genome Sequence of the Corallopyronin A producing Myxobacterium Corallococcus coralloides B035.</title>
        <authorList>
            <person name="Bouhired S.M."/>
            <person name="Rupp O."/>
            <person name="Blom J."/>
            <person name="Schaeberle T.F."/>
            <person name="Kehraus S."/>
            <person name="Schiefer A."/>
            <person name="Pfarr K."/>
            <person name="Goesmann A."/>
            <person name="Hoerauf A."/>
            <person name="Koenig G.M."/>
        </authorList>
    </citation>
    <scope>NUCLEOTIDE SEQUENCE [LARGE SCALE GENOMIC DNA]</scope>
    <source>
        <strain evidence="2 3">B035</strain>
    </source>
</reference>
<sequence>MDVSRLRRHPSTSRTLPRLLALPWVLVCVLVYVGSVLHFALVQHTTCLEHGDVMHVSDASSHDGPLEEALSFDDARVARAPESKAAPHGGEAHCHHAFFRREAPPPAESVPVVAAVSTRSSPALAVFRFQAAPVALLRLAPKSSPPRA</sequence>
<dbReference type="EMBL" id="CP034669">
    <property type="protein sequence ID" value="QAT86416.1"/>
    <property type="molecule type" value="Genomic_DNA"/>
</dbReference>
<name>A0A410RX49_CORCK</name>
<dbReference type="AlphaFoldDB" id="A0A410RX49"/>
<proteinExistence type="predicted"/>
<feature type="transmembrane region" description="Helical" evidence="1">
    <location>
        <begin position="21"/>
        <end position="41"/>
    </location>
</feature>
<keyword evidence="1" id="KW-0472">Membrane</keyword>